<dbReference type="PANTHER" id="PTHR42085">
    <property type="entry name" value="F-BOX DOMAIN-CONTAINING PROTEIN"/>
    <property type="match status" value="1"/>
</dbReference>
<organism evidence="1 2">
    <name type="scientific">Aureobasidium melanogenum</name>
    <name type="common">Aureobasidium pullulans var. melanogenum</name>
    <dbReference type="NCBI Taxonomy" id="46634"/>
    <lineage>
        <taxon>Eukaryota</taxon>
        <taxon>Fungi</taxon>
        <taxon>Dikarya</taxon>
        <taxon>Ascomycota</taxon>
        <taxon>Pezizomycotina</taxon>
        <taxon>Dothideomycetes</taxon>
        <taxon>Dothideomycetidae</taxon>
        <taxon>Dothideales</taxon>
        <taxon>Saccotheciaceae</taxon>
        <taxon>Aureobasidium</taxon>
    </lineage>
</organism>
<dbReference type="PANTHER" id="PTHR42085:SF1">
    <property type="entry name" value="F-BOX DOMAIN-CONTAINING PROTEIN"/>
    <property type="match status" value="1"/>
</dbReference>
<evidence type="ECO:0000313" key="2">
    <source>
        <dbReference type="Proteomes" id="UP000767238"/>
    </source>
</evidence>
<sequence>MANLNDNHYDKMASLTGLPSELRAVIYMYLLQDGLASGKRIVYSRDDDQYDDVRFSSVNQHSEAQDDTQLESDIVRWTRSKMDYERNHQARVTSLVDVRYTYGPDVLNGAVHHANIDDLLALASTCRRMRTEVLPIAWSNAEVTFYTPDNHFKDDIFHIFSQVLSSDTCAMIRDLHIDIGTRYWSASDVSETAYFIMKHLPNLKELHVSVASEDIEVDLPEFYYGLCALTALPYQIMVEVTTYMHPSAAKLFDQTDVQLISSDDHVTINNVEHWERVMNLKDMFHFECARQVTQFARALRAQNEERHLDGSLLEDTLRLRSGMAGWPIVARHTIPKEIWEVRREGR</sequence>
<dbReference type="EMBL" id="JAHFYH010000053">
    <property type="protein sequence ID" value="KAH0217816.1"/>
    <property type="molecule type" value="Genomic_DNA"/>
</dbReference>
<reference evidence="1" key="2">
    <citation type="submission" date="2021-08" db="EMBL/GenBank/DDBJ databases">
        <authorList>
            <person name="Gostincar C."/>
            <person name="Sun X."/>
            <person name="Song Z."/>
            <person name="Gunde-Cimerman N."/>
        </authorList>
    </citation>
    <scope>NUCLEOTIDE SEQUENCE</scope>
    <source>
        <strain evidence="1">EXF-8016</strain>
    </source>
</reference>
<protein>
    <submittedName>
        <fullName evidence="1">Uncharacterized protein</fullName>
    </submittedName>
</protein>
<feature type="non-terminal residue" evidence="1">
    <location>
        <position position="346"/>
    </location>
</feature>
<evidence type="ECO:0000313" key="1">
    <source>
        <dbReference type="EMBL" id="KAH0217816.1"/>
    </source>
</evidence>
<proteinExistence type="predicted"/>
<dbReference type="OrthoDB" id="3820997at2759"/>
<dbReference type="InterPro" id="IPR038883">
    <property type="entry name" value="AN11006-like"/>
</dbReference>
<comment type="caution">
    <text evidence="1">The sequence shown here is derived from an EMBL/GenBank/DDBJ whole genome shotgun (WGS) entry which is preliminary data.</text>
</comment>
<gene>
    <name evidence="1" type="ORF">KCV03_g6871</name>
</gene>
<dbReference type="AlphaFoldDB" id="A0A9P8GFL1"/>
<accession>A0A9P8GFL1</accession>
<name>A0A9P8GFL1_AURME</name>
<reference evidence="1" key="1">
    <citation type="journal article" date="2021" name="J Fungi (Basel)">
        <title>Virulence traits and population genomics of the black yeast Aureobasidium melanogenum.</title>
        <authorList>
            <person name="Cernosa A."/>
            <person name="Sun X."/>
            <person name="Gostincar C."/>
            <person name="Fang C."/>
            <person name="Gunde-Cimerman N."/>
            <person name="Song Z."/>
        </authorList>
    </citation>
    <scope>NUCLEOTIDE SEQUENCE</scope>
    <source>
        <strain evidence="1">EXF-8016</strain>
    </source>
</reference>
<dbReference type="Proteomes" id="UP000767238">
    <property type="component" value="Unassembled WGS sequence"/>
</dbReference>